<keyword evidence="6" id="KW-1278">Translocase</keyword>
<sequence length="281" mass="30540">MISDPFVLLRMENLTYTLPTADGNRLLLEDINLSVRQGEWLAIAGTNGSGKSTLVRTMAGLYKPTSGTVRFRDTDAAPELAGSTIPLVFQNPDTHLLGETVYEEVRFGLEYMGLSDAEMDARTEEALQDTGLLPLARRRVDSLSGGQKQLVAAAGCLALRPPLLLFDEATSMLDPLSREALLETARRKHREGTTVVWVTQLLDELSYADRVAAVDGGRLVFCGTPGAFFYERSAAGGTPCESLGFEPPYAVRVAQELQRLGLPLQRLPLTVEELAEAVAPC</sequence>
<evidence type="ECO:0000256" key="1">
    <source>
        <dbReference type="ARBA" id="ARBA00005417"/>
    </source>
</evidence>
<dbReference type="GO" id="GO:0005524">
    <property type="term" value="F:ATP binding"/>
    <property type="evidence" value="ECO:0007669"/>
    <property type="project" value="UniProtKB-KW"/>
</dbReference>
<dbReference type="InterPro" id="IPR003593">
    <property type="entry name" value="AAA+_ATPase"/>
</dbReference>
<evidence type="ECO:0000259" key="8">
    <source>
        <dbReference type="PROSITE" id="PS50893"/>
    </source>
</evidence>
<keyword evidence="3" id="KW-1003">Cell membrane</keyword>
<dbReference type="InterPro" id="IPR050095">
    <property type="entry name" value="ECF_ABC_transporter_ATP-bd"/>
</dbReference>
<dbReference type="InterPro" id="IPR003439">
    <property type="entry name" value="ABC_transporter-like_ATP-bd"/>
</dbReference>
<dbReference type="SMART" id="SM00382">
    <property type="entry name" value="AAA"/>
    <property type="match status" value="1"/>
</dbReference>
<accession>F8FIE5</accession>
<evidence type="ECO:0000256" key="6">
    <source>
        <dbReference type="ARBA" id="ARBA00022967"/>
    </source>
</evidence>
<dbReference type="InterPro" id="IPR015856">
    <property type="entry name" value="ABC_transpr_CbiO/EcfA_su"/>
</dbReference>
<dbReference type="RefSeq" id="WP_013919832.1">
    <property type="nucleotide sequence ID" value="NC_015690.1"/>
</dbReference>
<keyword evidence="7" id="KW-0472">Membrane</keyword>
<name>F8FIE5_PAEMK</name>
<feature type="domain" description="ABC transporter" evidence="8">
    <location>
        <begin position="9"/>
        <end position="241"/>
    </location>
</feature>
<dbReference type="PROSITE" id="PS50893">
    <property type="entry name" value="ABC_TRANSPORTER_2"/>
    <property type="match status" value="1"/>
</dbReference>
<dbReference type="PANTHER" id="PTHR43553">
    <property type="entry name" value="HEAVY METAL TRANSPORTER"/>
    <property type="match status" value="1"/>
</dbReference>
<reference evidence="9 10" key="2">
    <citation type="journal article" date="2013" name="Genome Announc.">
        <title>Genome Sequence of Growth-Improving Paenibacillus mucilaginosus Strain KNP414.</title>
        <authorList>
            <person name="Lu J.J."/>
            <person name="Wang J.F."/>
            <person name="Hu X.F."/>
        </authorList>
    </citation>
    <scope>NUCLEOTIDE SEQUENCE [LARGE SCALE GENOMIC DNA]</scope>
    <source>
        <strain evidence="9 10">KNP414</strain>
    </source>
</reference>
<keyword evidence="5" id="KW-0067">ATP-binding</keyword>
<dbReference type="InterPro" id="IPR027417">
    <property type="entry name" value="P-loop_NTPase"/>
</dbReference>
<dbReference type="PATRIC" id="fig|1036673.3.peg.5728"/>
<dbReference type="AlphaFoldDB" id="F8FIE5"/>
<evidence type="ECO:0000256" key="7">
    <source>
        <dbReference type="ARBA" id="ARBA00023136"/>
    </source>
</evidence>
<evidence type="ECO:0000256" key="5">
    <source>
        <dbReference type="ARBA" id="ARBA00022840"/>
    </source>
</evidence>
<dbReference type="Gene3D" id="3.40.50.300">
    <property type="entry name" value="P-loop containing nucleotide triphosphate hydrolases"/>
    <property type="match status" value="1"/>
</dbReference>
<dbReference type="PANTHER" id="PTHR43553:SF24">
    <property type="entry name" value="ENERGY-COUPLING FACTOR TRANSPORTER ATP-BINDING PROTEIN ECFA1"/>
    <property type="match status" value="1"/>
</dbReference>
<dbReference type="Pfam" id="PF00005">
    <property type="entry name" value="ABC_tran"/>
    <property type="match status" value="1"/>
</dbReference>
<organism evidence="9 10">
    <name type="scientific">Paenibacillus mucilaginosus (strain KNP414)</name>
    <dbReference type="NCBI Taxonomy" id="1036673"/>
    <lineage>
        <taxon>Bacteria</taxon>
        <taxon>Bacillati</taxon>
        <taxon>Bacillota</taxon>
        <taxon>Bacilli</taxon>
        <taxon>Bacillales</taxon>
        <taxon>Paenibacillaceae</taxon>
        <taxon>Paenibacillus</taxon>
    </lineage>
</organism>
<comment type="similarity">
    <text evidence="1">Belongs to the ABC transporter superfamily.</text>
</comment>
<reference evidence="10" key="1">
    <citation type="submission" date="2011-06" db="EMBL/GenBank/DDBJ databases">
        <title>Complete genome sequence of Paenibacillus mucilaginosus KNP414.</title>
        <authorList>
            <person name="Wang J."/>
            <person name="Hu S."/>
            <person name="Hu X."/>
            <person name="Zhang B."/>
            <person name="Dong D."/>
            <person name="Zhang S."/>
            <person name="Zhao K."/>
            <person name="Wu D."/>
        </authorList>
    </citation>
    <scope>NUCLEOTIDE SEQUENCE [LARGE SCALE GENOMIC DNA]</scope>
    <source>
        <strain evidence="10">KNP414</strain>
    </source>
</reference>
<dbReference type="CDD" id="cd03225">
    <property type="entry name" value="ABC_cobalt_CbiO_domain1"/>
    <property type="match status" value="1"/>
</dbReference>
<evidence type="ECO:0000256" key="2">
    <source>
        <dbReference type="ARBA" id="ARBA00022448"/>
    </source>
</evidence>
<evidence type="ECO:0000256" key="4">
    <source>
        <dbReference type="ARBA" id="ARBA00022741"/>
    </source>
</evidence>
<dbReference type="GO" id="GO:0016887">
    <property type="term" value="F:ATP hydrolysis activity"/>
    <property type="evidence" value="ECO:0007669"/>
    <property type="project" value="InterPro"/>
</dbReference>
<gene>
    <name evidence="9" type="ordered locus">KNP414_06164</name>
</gene>
<dbReference type="GO" id="GO:0042626">
    <property type="term" value="F:ATPase-coupled transmembrane transporter activity"/>
    <property type="evidence" value="ECO:0007669"/>
    <property type="project" value="TreeGrafter"/>
</dbReference>
<dbReference type="KEGG" id="pms:KNP414_06164"/>
<keyword evidence="4" id="KW-0547">Nucleotide-binding</keyword>
<dbReference type="SUPFAM" id="SSF52540">
    <property type="entry name" value="P-loop containing nucleoside triphosphate hydrolases"/>
    <property type="match status" value="1"/>
</dbReference>
<proteinExistence type="inferred from homology"/>
<evidence type="ECO:0000313" key="10">
    <source>
        <dbReference type="Proteomes" id="UP000006620"/>
    </source>
</evidence>
<evidence type="ECO:0000313" key="9">
    <source>
        <dbReference type="EMBL" id="AEI44688.1"/>
    </source>
</evidence>
<protein>
    <submittedName>
        <fullName evidence="9">ABC transporter related protein</fullName>
    </submittedName>
</protein>
<evidence type="ECO:0000256" key="3">
    <source>
        <dbReference type="ARBA" id="ARBA00022475"/>
    </source>
</evidence>
<dbReference type="GO" id="GO:0043190">
    <property type="term" value="C:ATP-binding cassette (ABC) transporter complex"/>
    <property type="evidence" value="ECO:0007669"/>
    <property type="project" value="TreeGrafter"/>
</dbReference>
<dbReference type="HOGENOM" id="CLU_000604_1_22_9"/>
<keyword evidence="2" id="KW-0813">Transport</keyword>
<dbReference type="EMBL" id="CP002869">
    <property type="protein sequence ID" value="AEI44688.1"/>
    <property type="molecule type" value="Genomic_DNA"/>
</dbReference>
<dbReference type="Proteomes" id="UP000006620">
    <property type="component" value="Chromosome"/>
</dbReference>